<name>A0ABT2YFJ4_9BURK</name>
<dbReference type="RefSeq" id="WP_263571416.1">
    <property type="nucleotide sequence ID" value="NZ_JAJIRN010000005.1"/>
</dbReference>
<reference evidence="2 3" key="1">
    <citation type="submission" date="2021-11" db="EMBL/GenBank/DDBJ databases">
        <authorList>
            <person name="Liang Q."/>
            <person name="Mou H."/>
            <person name="Liu Z."/>
        </authorList>
    </citation>
    <scope>NUCLEOTIDE SEQUENCE [LARGE SCALE GENOMIC DNA]</scope>
    <source>
        <strain evidence="2 3">CHU3</strain>
    </source>
</reference>
<dbReference type="Proteomes" id="UP001209701">
    <property type="component" value="Unassembled WGS sequence"/>
</dbReference>
<proteinExistence type="predicted"/>
<sequence length="164" mass="17151">MQTKTALRNVGPDKSANGTWHHFDKSDGGVSIARAGADLGRNEAVLVEFSRPANMVYYKIGVTAGLDICLCSSPSGTACRDTKLEPLQMPGRVGASMTKSVAGQPNEFSLAAPRVTNTMPEGFPVAMEGLGPCELQVQFNAIGRVTSCAPTDGIFSAVFACPSP</sequence>
<accession>A0ABT2YFJ4</accession>
<comment type="caution">
    <text evidence="2">The sequence shown here is derived from an EMBL/GenBank/DDBJ whole genome shotgun (WGS) entry which is preliminary data.</text>
</comment>
<evidence type="ECO:0000313" key="2">
    <source>
        <dbReference type="EMBL" id="MCV2368820.1"/>
    </source>
</evidence>
<dbReference type="EMBL" id="JAJIRN010000005">
    <property type="protein sequence ID" value="MCV2368820.1"/>
    <property type="molecule type" value="Genomic_DNA"/>
</dbReference>
<gene>
    <name evidence="2" type="ORF">LNV07_12075</name>
</gene>
<protein>
    <submittedName>
        <fullName evidence="2">Uncharacterized protein</fullName>
    </submittedName>
</protein>
<feature type="region of interest" description="Disordered" evidence="1">
    <location>
        <begin position="1"/>
        <end position="22"/>
    </location>
</feature>
<evidence type="ECO:0000256" key="1">
    <source>
        <dbReference type="SAM" id="MobiDB-lite"/>
    </source>
</evidence>
<evidence type="ECO:0000313" key="3">
    <source>
        <dbReference type="Proteomes" id="UP001209701"/>
    </source>
</evidence>
<organism evidence="2 3">
    <name type="scientific">Roseateles oligotrophus</name>
    <dbReference type="NCBI Taxonomy" id="1769250"/>
    <lineage>
        <taxon>Bacteria</taxon>
        <taxon>Pseudomonadati</taxon>
        <taxon>Pseudomonadota</taxon>
        <taxon>Betaproteobacteria</taxon>
        <taxon>Burkholderiales</taxon>
        <taxon>Sphaerotilaceae</taxon>
        <taxon>Roseateles</taxon>
    </lineage>
</organism>
<keyword evidence="3" id="KW-1185">Reference proteome</keyword>